<accession>A0A8S1IM31</accession>
<feature type="region of interest" description="Disordered" evidence="4">
    <location>
        <begin position="1"/>
        <end position="51"/>
    </location>
</feature>
<name>A0A8S1IM31_9CHLO</name>
<dbReference type="Gene3D" id="2.40.50.140">
    <property type="entry name" value="Nucleic acid-binding proteins"/>
    <property type="match status" value="1"/>
</dbReference>
<evidence type="ECO:0000256" key="3">
    <source>
        <dbReference type="ARBA" id="ARBA00023242"/>
    </source>
</evidence>
<proteinExistence type="inferred from homology"/>
<dbReference type="OrthoDB" id="188186at2759"/>
<evidence type="ECO:0000256" key="4">
    <source>
        <dbReference type="SAM" id="MobiDB-lite"/>
    </source>
</evidence>
<dbReference type="GO" id="GO:0003677">
    <property type="term" value="F:DNA binding"/>
    <property type="evidence" value="ECO:0007669"/>
    <property type="project" value="InterPro"/>
</dbReference>
<evidence type="ECO:0000256" key="1">
    <source>
        <dbReference type="ARBA" id="ARBA00004123"/>
    </source>
</evidence>
<evidence type="ECO:0008006" key="7">
    <source>
        <dbReference type="Google" id="ProtNLM"/>
    </source>
</evidence>
<keyword evidence="6" id="KW-1185">Reference proteome</keyword>
<dbReference type="EMBL" id="CAJHUC010000387">
    <property type="protein sequence ID" value="CAD7695770.1"/>
    <property type="molecule type" value="Genomic_DNA"/>
</dbReference>
<keyword evidence="3" id="KW-0539">Nucleus</keyword>
<dbReference type="GO" id="GO:0006310">
    <property type="term" value="P:DNA recombination"/>
    <property type="evidence" value="ECO:0007669"/>
    <property type="project" value="InterPro"/>
</dbReference>
<comment type="similarity">
    <text evidence="2">Belongs to the replication factor A protein 3 family.</text>
</comment>
<comment type="caution">
    <text evidence="5">The sequence shown here is derived from an EMBL/GenBank/DDBJ whole genome shotgun (WGS) entry which is preliminary data.</text>
</comment>
<dbReference type="GO" id="GO:0006260">
    <property type="term" value="P:DNA replication"/>
    <property type="evidence" value="ECO:0007669"/>
    <property type="project" value="InterPro"/>
</dbReference>
<feature type="compositionally biased region" description="Basic residues" evidence="4">
    <location>
        <begin position="31"/>
        <end position="40"/>
    </location>
</feature>
<evidence type="ECO:0000313" key="5">
    <source>
        <dbReference type="EMBL" id="CAD7695770.1"/>
    </source>
</evidence>
<dbReference type="SUPFAM" id="SSF50249">
    <property type="entry name" value="Nucleic acid-binding proteins"/>
    <property type="match status" value="1"/>
</dbReference>
<dbReference type="Proteomes" id="UP000708148">
    <property type="component" value="Unassembled WGS sequence"/>
</dbReference>
<dbReference type="AlphaFoldDB" id="A0A8S1IM31"/>
<comment type="subcellular location">
    <subcellularLocation>
        <location evidence="1">Nucleus</location>
    </subcellularLocation>
</comment>
<evidence type="ECO:0000313" key="6">
    <source>
        <dbReference type="Proteomes" id="UP000708148"/>
    </source>
</evidence>
<reference evidence="5" key="1">
    <citation type="submission" date="2020-12" db="EMBL/GenBank/DDBJ databases">
        <authorList>
            <person name="Iha C."/>
        </authorList>
    </citation>
    <scope>NUCLEOTIDE SEQUENCE</scope>
</reference>
<gene>
    <name evidence="5" type="ORF">OSTQU699_LOCUS1131</name>
</gene>
<dbReference type="CDD" id="cd04479">
    <property type="entry name" value="RPA3"/>
    <property type="match status" value="1"/>
</dbReference>
<dbReference type="GO" id="GO:0006281">
    <property type="term" value="P:DNA repair"/>
    <property type="evidence" value="ECO:0007669"/>
    <property type="project" value="InterPro"/>
</dbReference>
<organism evidence="5 6">
    <name type="scientific">Ostreobium quekettii</name>
    <dbReference type="NCBI Taxonomy" id="121088"/>
    <lineage>
        <taxon>Eukaryota</taxon>
        <taxon>Viridiplantae</taxon>
        <taxon>Chlorophyta</taxon>
        <taxon>core chlorophytes</taxon>
        <taxon>Ulvophyceae</taxon>
        <taxon>TCBD clade</taxon>
        <taxon>Bryopsidales</taxon>
        <taxon>Ostreobineae</taxon>
        <taxon>Ostreobiaceae</taxon>
        <taxon>Ostreobium</taxon>
    </lineage>
</organism>
<dbReference type="Pfam" id="PF08661">
    <property type="entry name" value="Rep_fac-A_3"/>
    <property type="match status" value="1"/>
</dbReference>
<evidence type="ECO:0000256" key="2">
    <source>
        <dbReference type="ARBA" id="ARBA00009761"/>
    </source>
</evidence>
<dbReference type="PANTHER" id="PTHR47058">
    <property type="entry name" value="REPLICATION PROTEIN A 14 KDA SUBUNIT A-RELATED"/>
    <property type="match status" value="1"/>
</dbReference>
<protein>
    <recommendedName>
        <fullName evidence="7">Replication factor A protein 3</fullName>
    </recommendedName>
</protein>
<dbReference type="GO" id="GO:0031981">
    <property type="term" value="C:nuclear lumen"/>
    <property type="evidence" value="ECO:0007669"/>
    <property type="project" value="UniProtKB-ARBA"/>
</dbReference>
<dbReference type="InterPro" id="IPR012340">
    <property type="entry name" value="NA-bd_OB-fold"/>
</dbReference>
<dbReference type="InterPro" id="IPR013970">
    <property type="entry name" value="Rfa2"/>
</dbReference>
<sequence>MVNSWRVLTRPTRQQQPFAHQPPPPGVSRQIRQHQTHPRHPPAAPSSGRMEIDQPIPRVNAELLARHVGRKVRLAGRVDAIENGRLTLAACDGGRVVVDVNPTRPYTTAFAEVVGVVKGPGHLQEVEHDNWGEKFDMQVHNELIKLANGTFSQLFAKV</sequence>
<dbReference type="PANTHER" id="PTHR47058:SF3">
    <property type="entry name" value="REPLICATION PROTEIN A 14 KDA SUBUNIT A-RELATED"/>
    <property type="match status" value="1"/>
</dbReference>